<keyword evidence="2 10" id="KW-0479">Metal-binding</keyword>
<dbReference type="PRINTS" id="PR00480">
    <property type="entry name" value="ASTACIN"/>
</dbReference>
<feature type="binding site" evidence="10">
    <location>
        <position position="157"/>
    </location>
    <ligand>
        <name>Zn(2+)</name>
        <dbReference type="ChEBI" id="CHEBI:29105"/>
        <note>catalytic</note>
    </ligand>
</feature>
<dbReference type="InterPro" id="IPR001506">
    <property type="entry name" value="Peptidase_M12A"/>
</dbReference>
<feature type="active site" evidence="10">
    <location>
        <position position="158"/>
    </location>
</feature>
<evidence type="ECO:0000256" key="4">
    <source>
        <dbReference type="ARBA" id="ARBA00022801"/>
    </source>
</evidence>
<dbReference type="GO" id="GO:0006508">
    <property type="term" value="P:proteolysis"/>
    <property type="evidence" value="ECO:0007669"/>
    <property type="project" value="UniProtKB-KW"/>
</dbReference>
<dbReference type="AlphaFoldDB" id="A0A816DAW2"/>
<keyword evidence="5 10" id="KW-0862">Zinc</keyword>
<reference evidence="13" key="1">
    <citation type="submission" date="2021-02" db="EMBL/GenBank/DDBJ databases">
        <authorList>
            <person name="Nowell W R."/>
        </authorList>
    </citation>
    <scope>NUCLEOTIDE SEQUENCE</scope>
</reference>
<dbReference type="GO" id="GO:0004222">
    <property type="term" value="F:metalloendopeptidase activity"/>
    <property type="evidence" value="ECO:0007669"/>
    <property type="project" value="UniProtKB-UniRule"/>
</dbReference>
<gene>
    <name evidence="13" type="ORF">XAT740_LOCUS52081</name>
</gene>
<proteinExistence type="predicted"/>
<keyword evidence="3 11" id="KW-0732">Signal</keyword>
<feature type="chain" id="PRO_5033108927" description="Metalloendopeptidase" evidence="11">
    <location>
        <begin position="19"/>
        <end position="259"/>
    </location>
</feature>
<dbReference type="EMBL" id="CAJNOR010008472">
    <property type="protein sequence ID" value="CAF1633591.1"/>
    <property type="molecule type" value="Genomic_DNA"/>
</dbReference>
<dbReference type="Gene3D" id="3.40.390.10">
    <property type="entry name" value="Collagenase (Catalytic Domain)"/>
    <property type="match status" value="1"/>
</dbReference>
<evidence type="ECO:0000256" key="11">
    <source>
        <dbReference type="RuleBase" id="RU361183"/>
    </source>
</evidence>
<dbReference type="GO" id="GO:0008270">
    <property type="term" value="F:zinc ion binding"/>
    <property type="evidence" value="ECO:0007669"/>
    <property type="project" value="UniProtKB-UniRule"/>
</dbReference>
<feature type="disulfide bond" evidence="10">
    <location>
        <begin position="126"/>
        <end position="148"/>
    </location>
</feature>
<dbReference type="PANTHER" id="PTHR10127:SF780">
    <property type="entry name" value="METALLOENDOPEPTIDASE"/>
    <property type="match status" value="1"/>
</dbReference>
<dbReference type="FunFam" id="3.40.390.10:FF:000015">
    <property type="entry name" value="Meprin A subunit"/>
    <property type="match status" value="1"/>
</dbReference>
<comment type="caution">
    <text evidence="10">Lacks conserved residue(s) required for the propagation of feature annotation.</text>
</comment>
<feature type="binding site" evidence="10">
    <location>
        <position position="161"/>
    </location>
    <ligand>
        <name>Zn(2+)</name>
        <dbReference type="ChEBI" id="CHEBI:29105"/>
        <note>catalytic</note>
    </ligand>
</feature>
<feature type="domain" description="Peptidase M12A" evidence="12">
    <location>
        <begin position="51"/>
        <end position="259"/>
    </location>
</feature>
<dbReference type="SMART" id="SM00235">
    <property type="entry name" value="ZnMc"/>
    <property type="match status" value="1"/>
</dbReference>
<organism evidence="13 14">
    <name type="scientific">Adineta ricciae</name>
    <name type="common">Rotifer</name>
    <dbReference type="NCBI Taxonomy" id="249248"/>
    <lineage>
        <taxon>Eukaryota</taxon>
        <taxon>Metazoa</taxon>
        <taxon>Spiralia</taxon>
        <taxon>Gnathifera</taxon>
        <taxon>Rotifera</taxon>
        <taxon>Eurotatoria</taxon>
        <taxon>Bdelloidea</taxon>
        <taxon>Adinetida</taxon>
        <taxon>Adinetidae</taxon>
        <taxon>Adineta</taxon>
    </lineage>
</organism>
<dbReference type="InterPro" id="IPR034035">
    <property type="entry name" value="Astacin-like_dom"/>
</dbReference>
<keyword evidence="6 10" id="KW-0482">Metalloprotease</keyword>
<evidence type="ECO:0000256" key="2">
    <source>
        <dbReference type="ARBA" id="ARBA00022723"/>
    </source>
</evidence>
<evidence type="ECO:0000259" key="12">
    <source>
        <dbReference type="PROSITE" id="PS51864"/>
    </source>
</evidence>
<dbReference type="EC" id="3.4.24.-" evidence="11"/>
<name>A0A816DAW2_ADIRI</name>
<keyword evidence="4 10" id="KW-0378">Hydrolase</keyword>
<dbReference type="SUPFAM" id="SSF55486">
    <property type="entry name" value="Metalloproteases ('zincins'), catalytic domain"/>
    <property type="match status" value="1"/>
</dbReference>
<evidence type="ECO:0000313" key="13">
    <source>
        <dbReference type="EMBL" id="CAF1633591.1"/>
    </source>
</evidence>
<evidence type="ECO:0000256" key="5">
    <source>
        <dbReference type="ARBA" id="ARBA00022833"/>
    </source>
</evidence>
<evidence type="ECO:0000256" key="8">
    <source>
        <dbReference type="ARBA" id="ARBA00023157"/>
    </source>
</evidence>
<keyword evidence="9" id="KW-0325">Glycoprotein</keyword>
<keyword evidence="7" id="KW-0865">Zymogen</keyword>
<feature type="binding site" evidence="10">
    <location>
        <position position="167"/>
    </location>
    <ligand>
        <name>Zn(2+)</name>
        <dbReference type="ChEBI" id="CHEBI:29105"/>
        <note>catalytic</note>
    </ligand>
</feature>
<evidence type="ECO:0000313" key="14">
    <source>
        <dbReference type="Proteomes" id="UP000663828"/>
    </source>
</evidence>
<dbReference type="InterPro" id="IPR006026">
    <property type="entry name" value="Peptidase_Metallo"/>
</dbReference>
<accession>A0A816DAW2</accession>
<evidence type="ECO:0000256" key="6">
    <source>
        <dbReference type="ARBA" id="ARBA00023049"/>
    </source>
</evidence>
<keyword evidence="8 10" id="KW-1015">Disulfide bond</keyword>
<dbReference type="CDD" id="cd04280">
    <property type="entry name" value="ZnMc_astacin_like"/>
    <property type="match status" value="1"/>
</dbReference>
<feature type="signal peptide" evidence="11">
    <location>
        <begin position="1"/>
        <end position="18"/>
    </location>
</feature>
<evidence type="ECO:0000256" key="7">
    <source>
        <dbReference type="ARBA" id="ARBA00023145"/>
    </source>
</evidence>
<evidence type="ECO:0000256" key="3">
    <source>
        <dbReference type="ARBA" id="ARBA00022729"/>
    </source>
</evidence>
<dbReference type="PROSITE" id="PS51864">
    <property type="entry name" value="ASTACIN"/>
    <property type="match status" value="1"/>
</dbReference>
<evidence type="ECO:0000256" key="10">
    <source>
        <dbReference type="PROSITE-ProRule" id="PRU01211"/>
    </source>
</evidence>
<comment type="cofactor">
    <cofactor evidence="10 11">
        <name>Zn(2+)</name>
        <dbReference type="ChEBI" id="CHEBI:29105"/>
    </cofactor>
    <text evidence="10 11">Binds 1 zinc ion per subunit.</text>
</comment>
<keyword evidence="14" id="KW-1185">Reference proteome</keyword>
<dbReference type="InterPro" id="IPR024079">
    <property type="entry name" value="MetalloPept_cat_dom_sf"/>
</dbReference>
<evidence type="ECO:0000256" key="1">
    <source>
        <dbReference type="ARBA" id="ARBA00022670"/>
    </source>
</evidence>
<dbReference type="Proteomes" id="UP000663828">
    <property type="component" value="Unassembled WGS sequence"/>
</dbReference>
<dbReference type="Pfam" id="PF01400">
    <property type="entry name" value="Astacin"/>
    <property type="match status" value="1"/>
</dbReference>
<sequence length="259" mass="29684">MLIQDVLLYLSLISCVICYPHQRSLIETDNVEEISGDFEGDIVLAPDTIYRGIGVKSPLARWPNGIVPYEILSEYDGYDQAKIVAAMRRLERLVSLNPHGQSFCIRFRPKTDKDNYFISIRNGSGCSSFVGRVFEGGQPVTLEMKSYCVDREATIMHEFIHALGFWHEQSRPDRDDYITIDFDNVRPGAEHNFNKYSVELTDTLNLPYDYNSVMHYSKTAFSVNGSPTIITKDPNVWIGQRNTLSANDIQEIRRYYNCV</sequence>
<dbReference type="PANTHER" id="PTHR10127">
    <property type="entry name" value="DISCOIDIN, CUB, EGF, LAMININ , AND ZINC METALLOPROTEASE DOMAIN CONTAINING"/>
    <property type="match status" value="1"/>
</dbReference>
<comment type="caution">
    <text evidence="13">The sequence shown here is derived from an EMBL/GenBank/DDBJ whole genome shotgun (WGS) entry which is preliminary data.</text>
</comment>
<evidence type="ECO:0000256" key="9">
    <source>
        <dbReference type="ARBA" id="ARBA00023180"/>
    </source>
</evidence>
<keyword evidence="1 10" id="KW-0645">Protease</keyword>
<protein>
    <recommendedName>
        <fullName evidence="11">Metalloendopeptidase</fullName>
        <ecNumber evidence="11">3.4.24.-</ecNumber>
    </recommendedName>
</protein>